<name>A0A940DFQ1_9PROT</name>
<evidence type="ECO:0000313" key="2">
    <source>
        <dbReference type="Proteomes" id="UP000721442"/>
    </source>
</evidence>
<sequence>MTWVPSSATIIQRVPKSDKAPHGAINVTDIPVNTPAFVVFGGELTVNARGANSYAKILKNALAENGVFGINVYSVAYRFGSRNPVVERTEQFKIAGRRLRQGPIVQDQYKKVMLEMRANESVPNYVQQLFDILLRPRIVDANGGRVSPNDAMKNLQRIKFFTHCHGASVVWQMGNLMADEMLHLGYTANDIHAIQQELVVIQHNPVAPLTKQRFNAISFASAEDTMMRNHNNLFADWMYENSADIVPCFFDSEYGKIFIGGHLKELAFKEHDLTGLLKSDDEKWPLTPDGEIIFGAERNALARAAQSAINGTAVMSVDQLVDGNGIDTDSLRRNGEMLYNIMLADIRQQMKARGNQK</sequence>
<gene>
    <name evidence="1" type="ORF">IAC77_03625</name>
</gene>
<proteinExistence type="predicted"/>
<dbReference type="Proteomes" id="UP000721442">
    <property type="component" value="Unassembled WGS sequence"/>
</dbReference>
<comment type="caution">
    <text evidence="1">The sequence shown here is derived from an EMBL/GenBank/DDBJ whole genome shotgun (WGS) entry which is preliminary data.</text>
</comment>
<reference evidence="1" key="1">
    <citation type="submission" date="2020-10" db="EMBL/GenBank/DDBJ databases">
        <authorList>
            <person name="Gilroy R."/>
        </authorList>
    </citation>
    <scope>NUCLEOTIDE SEQUENCE</scope>
    <source>
        <strain evidence="1">B1-16210</strain>
    </source>
</reference>
<organism evidence="1 2">
    <name type="scientific">Candidatus Enterousia excrementavium</name>
    <dbReference type="NCBI Taxonomy" id="2840789"/>
    <lineage>
        <taxon>Bacteria</taxon>
        <taxon>Pseudomonadati</taxon>
        <taxon>Pseudomonadota</taxon>
        <taxon>Alphaproteobacteria</taxon>
        <taxon>Candidatus Enterousia</taxon>
    </lineage>
</organism>
<accession>A0A940DFQ1</accession>
<reference evidence="1" key="2">
    <citation type="journal article" date="2021" name="PeerJ">
        <title>Extensive microbial diversity within the chicken gut microbiome revealed by metagenomics and culture.</title>
        <authorList>
            <person name="Gilroy R."/>
            <person name="Ravi A."/>
            <person name="Getino M."/>
            <person name="Pursley I."/>
            <person name="Horton D.L."/>
            <person name="Alikhan N.F."/>
            <person name="Baker D."/>
            <person name="Gharbi K."/>
            <person name="Hall N."/>
            <person name="Watson M."/>
            <person name="Adriaenssens E.M."/>
            <person name="Foster-Nyarko E."/>
            <person name="Jarju S."/>
            <person name="Secka A."/>
            <person name="Antonio M."/>
            <person name="Oren A."/>
            <person name="Chaudhuri R.R."/>
            <person name="La Ragione R."/>
            <person name="Hildebrand F."/>
            <person name="Pallen M.J."/>
        </authorList>
    </citation>
    <scope>NUCLEOTIDE SEQUENCE</scope>
    <source>
        <strain evidence="1">B1-16210</strain>
    </source>
</reference>
<protein>
    <submittedName>
        <fullName evidence="1">Uncharacterized protein</fullName>
    </submittedName>
</protein>
<dbReference type="EMBL" id="JADINE010000044">
    <property type="protein sequence ID" value="MBO8407518.1"/>
    <property type="molecule type" value="Genomic_DNA"/>
</dbReference>
<evidence type="ECO:0000313" key="1">
    <source>
        <dbReference type="EMBL" id="MBO8407518.1"/>
    </source>
</evidence>
<dbReference type="AlphaFoldDB" id="A0A940DFQ1"/>